<accession>A0A0G3WCP1</accession>
<name>A0A0G3WCP1_9CLOT</name>
<dbReference type="KEGG" id="cace:CACET_c22360"/>
<organism evidence="1 2">
    <name type="scientific">Clostridium aceticum</name>
    <dbReference type="NCBI Taxonomy" id="84022"/>
    <lineage>
        <taxon>Bacteria</taxon>
        <taxon>Bacillati</taxon>
        <taxon>Bacillota</taxon>
        <taxon>Clostridia</taxon>
        <taxon>Eubacteriales</taxon>
        <taxon>Clostridiaceae</taxon>
        <taxon>Clostridium</taxon>
    </lineage>
</organism>
<keyword evidence="2" id="KW-1185">Reference proteome</keyword>
<dbReference type="STRING" id="84022.CACET_c22360"/>
<dbReference type="EMBL" id="CP009687">
    <property type="protein sequence ID" value="AKL95682.1"/>
    <property type="molecule type" value="Genomic_DNA"/>
</dbReference>
<reference evidence="1 2" key="1">
    <citation type="submission" date="2014-10" db="EMBL/GenBank/DDBJ databases">
        <title>Genome sequence of Clostridium aceticum DSM 1496.</title>
        <authorList>
            <person name="Poehlein A."/>
            <person name="Schiel-Bengelsdorf B."/>
            <person name="Gottschalk G."/>
            <person name="Duerre P."/>
            <person name="Daniel R."/>
        </authorList>
    </citation>
    <scope>NUCLEOTIDE SEQUENCE [LARGE SCALE GENOMIC DNA]</scope>
    <source>
        <strain evidence="1 2">DSM 1496</strain>
    </source>
</reference>
<protein>
    <recommendedName>
        <fullName evidence="3">Phage protein</fullName>
    </recommendedName>
</protein>
<dbReference type="Proteomes" id="UP000035704">
    <property type="component" value="Chromosome"/>
</dbReference>
<dbReference type="PATRIC" id="fig|84022.6.peg.2241"/>
<proteinExistence type="predicted"/>
<dbReference type="OrthoDB" id="2087294at2"/>
<dbReference type="RefSeq" id="WP_052661449.1">
    <property type="nucleotide sequence ID" value="NZ_CP009687.1"/>
</dbReference>
<dbReference type="AlphaFoldDB" id="A0A0G3WCP1"/>
<sequence length="114" mass="13207">MIIGWVIAGAIAAFVLTSFWDDIKNWLNNVAADAVEKRLGYNARNRMHRAVSKIDRVMDRVRNRTVIMSKRNELDNMYDKVTLSAEASVHEIDPKVLDKINAERELIQEFQYRG</sequence>
<evidence type="ECO:0000313" key="2">
    <source>
        <dbReference type="Proteomes" id="UP000035704"/>
    </source>
</evidence>
<evidence type="ECO:0000313" key="1">
    <source>
        <dbReference type="EMBL" id="AKL95682.1"/>
    </source>
</evidence>
<evidence type="ECO:0008006" key="3">
    <source>
        <dbReference type="Google" id="ProtNLM"/>
    </source>
</evidence>
<gene>
    <name evidence="1" type="ORF">CACET_c22360</name>
</gene>